<keyword evidence="1" id="KW-1133">Transmembrane helix</keyword>
<keyword evidence="1" id="KW-0472">Membrane</keyword>
<gene>
    <name evidence="2" type="ORF">NE237_029150</name>
</gene>
<evidence type="ECO:0000313" key="2">
    <source>
        <dbReference type="EMBL" id="KAJ4952318.1"/>
    </source>
</evidence>
<proteinExistence type="predicted"/>
<keyword evidence="1" id="KW-0812">Transmembrane</keyword>
<protein>
    <submittedName>
        <fullName evidence="2">Uncharacterized protein</fullName>
    </submittedName>
</protein>
<dbReference type="InterPro" id="IPR038538">
    <property type="entry name" value="MTERF_sf"/>
</dbReference>
<dbReference type="EMBL" id="JAMYWD010000012">
    <property type="protein sequence ID" value="KAJ4952318.1"/>
    <property type="molecule type" value="Genomic_DNA"/>
</dbReference>
<dbReference type="Gene3D" id="1.25.70.10">
    <property type="entry name" value="Transcription termination factor 3, mitochondrial"/>
    <property type="match status" value="1"/>
</dbReference>
<evidence type="ECO:0000313" key="3">
    <source>
        <dbReference type="Proteomes" id="UP001141806"/>
    </source>
</evidence>
<sequence length="230" mass="25891">MLSSSKKPKLQNKLNFLQRVSELKQRIVWRAWTNNIPESAETSHPFGLRSMSFYNYQFLIFWFLFGCFSRQAPGFKSIPGRLPGRSLGPVQNSSTFSLEVIRQGERLKRSRIRCSLSPIIGTLGSSFSRCCPSSTSNPFADIGKNLKPKLQLFQEIGLTGSDLGRFISKNSGLISFSLDRRLTYPKTQTQGCYRDLNEVVASLVPNYLMGIIIGAGIMVRIRQHSNLSKS</sequence>
<evidence type="ECO:0000256" key="1">
    <source>
        <dbReference type="SAM" id="Phobius"/>
    </source>
</evidence>
<accession>A0A9Q0GRA9</accession>
<organism evidence="2 3">
    <name type="scientific">Protea cynaroides</name>
    <dbReference type="NCBI Taxonomy" id="273540"/>
    <lineage>
        <taxon>Eukaryota</taxon>
        <taxon>Viridiplantae</taxon>
        <taxon>Streptophyta</taxon>
        <taxon>Embryophyta</taxon>
        <taxon>Tracheophyta</taxon>
        <taxon>Spermatophyta</taxon>
        <taxon>Magnoliopsida</taxon>
        <taxon>Proteales</taxon>
        <taxon>Proteaceae</taxon>
        <taxon>Protea</taxon>
    </lineage>
</organism>
<name>A0A9Q0GRA9_9MAGN</name>
<feature type="transmembrane region" description="Helical" evidence="1">
    <location>
        <begin position="203"/>
        <end position="221"/>
    </location>
</feature>
<reference evidence="2" key="1">
    <citation type="journal article" date="2023" name="Plant J.">
        <title>The genome of the king protea, Protea cynaroides.</title>
        <authorList>
            <person name="Chang J."/>
            <person name="Duong T.A."/>
            <person name="Schoeman C."/>
            <person name="Ma X."/>
            <person name="Roodt D."/>
            <person name="Barker N."/>
            <person name="Li Z."/>
            <person name="Van de Peer Y."/>
            <person name="Mizrachi E."/>
        </authorList>
    </citation>
    <scope>NUCLEOTIDE SEQUENCE</scope>
    <source>
        <tissue evidence="2">Young leaves</tissue>
    </source>
</reference>
<comment type="caution">
    <text evidence="2">The sequence shown here is derived from an EMBL/GenBank/DDBJ whole genome shotgun (WGS) entry which is preliminary data.</text>
</comment>
<dbReference type="Proteomes" id="UP001141806">
    <property type="component" value="Unassembled WGS sequence"/>
</dbReference>
<dbReference type="AlphaFoldDB" id="A0A9Q0GRA9"/>
<keyword evidence="3" id="KW-1185">Reference proteome</keyword>